<gene>
    <name evidence="1" type="ORF">HY36_00735</name>
</gene>
<evidence type="ECO:0008006" key="3">
    <source>
        <dbReference type="Google" id="ProtNLM"/>
    </source>
</evidence>
<dbReference type="OrthoDB" id="5242510at2"/>
<organism evidence="1 2">
    <name type="scientific">Hyphomonas atlantica</name>
    <dbReference type="NCBI Taxonomy" id="1280948"/>
    <lineage>
        <taxon>Bacteria</taxon>
        <taxon>Pseudomonadati</taxon>
        <taxon>Pseudomonadota</taxon>
        <taxon>Alphaproteobacteria</taxon>
        <taxon>Hyphomonadales</taxon>
        <taxon>Hyphomonadaceae</taxon>
        <taxon>Hyphomonas</taxon>
    </lineage>
</organism>
<keyword evidence="2" id="KW-1185">Reference proteome</keyword>
<dbReference type="STRING" id="1280948.HY36_00735"/>
<dbReference type="RefSeq" id="WP_051602367.1">
    <property type="nucleotide sequence ID" value="NZ_AWFH01000001.1"/>
</dbReference>
<name>A0A059EBC3_9PROT</name>
<dbReference type="eggNOG" id="ENOG502Z7ZS">
    <property type="taxonomic scope" value="Bacteria"/>
</dbReference>
<dbReference type="InterPro" id="IPR021848">
    <property type="entry name" value="HODM_asu-like"/>
</dbReference>
<dbReference type="Pfam" id="PF11927">
    <property type="entry name" value="HODM_asu-like"/>
    <property type="match status" value="1"/>
</dbReference>
<reference evidence="1 2" key="1">
    <citation type="journal article" date="2014" name="Antonie Van Leeuwenhoek">
        <title>Hyphomonas beringensis sp. nov. and Hyphomonas chukchiensis sp. nov., isolated from surface seawater of the Bering Sea and Chukchi Sea.</title>
        <authorList>
            <person name="Li C."/>
            <person name="Lai Q."/>
            <person name="Li G."/>
            <person name="Dong C."/>
            <person name="Wang J."/>
            <person name="Liao Y."/>
            <person name="Shao Z."/>
        </authorList>
    </citation>
    <scope>NUCLEOTIDE SEQUENCE [LARGE SCALE GENOMIC DNA]</scope>
    <source>
        <strain evidence="1 2">22II1-22F38</strain>
    </source>
</reference>
<dbReference type="PATRIC" id="fig|1280948.3.peg.143"/>
<evidence type="ECO:0000313" key="2">
    <source>
        <dbReference type="Proteomes" id="UP000024547"/>
    </source>
</evidence>
<accession>A0A059EBC3</accession>
<sequence>MRQPPYLPFLDGPPGIAPGLKPIAPEAWLLPDTEAGSWLTEKRALMREQRDAVFAARDADAEMAEVAEAVLAVAGPARDDWPTALEAASSTVSDDLCVMIRSEDGLWRLRAASLCAPTYWRLSEKFEQPLGGLHSPVPGGDPGLAKRISRIFDGLRPDFILERCNWSVQPGKARFTPSSAPLKEMAAEMAEADALDQLHLRVERQTIRKMPETGAVLFTIRVVNDPLRAALATPGHIDAFADAWARVDPDMYRYKGWQLYDRLIGAALDAARNPVSS</sequence>
<comment type="caution">
    <text evidence="1">The sequence shown here is derived from an EMBL/GenBank/DDBJ whole genome shotgun (WGS) entry which is preliminary data.</text>
</comment>
<protein>
    <recommendedName>
        <fullName evidence="3">DUF3445 domain-containing protein</fullName>
    </recommendedName>
</protein>
<evidence type="ECO:0000313" key="1">
    <source>
        <dbReference type="EMBL" id="KCZ64928.1"/>
    </source>
</evidence>
<dbReference type="EMBL" id="AWFH01000001">
    <property type="protein sequence ID" value="KCZ64928.1"/>
    <property type="molecule type" value="Genomic_DNA"/>
</dbReference>
<dbReference type="Proteomes" id="UP000024547">
    <property type="component" value="Unassembled WGS sequence"/>
</dbReference>
<proteinExistence type="predicted"/>
<dbReference type="AlphaFoldDB" id="A0A059EBC3"/>